<feature type="region of interest" description="Disordered" evidence="1">
    <location>
        <begin position="1503"/>
        <end position="1786"/>
    </location>
</feature>
<feature type="compositionally biased region" description="Basic residues" evidence="1">
    <location>
        <begin position="1518"/>
        <end position="1529"/>
    </location>
</feature>
<feature type="compositionally biased region" description="Basic and acidic residues" evidence="1">
    <location>
        <begin position="1504"/>
        <end position="1513"/>
    </location>
</feature>
<dbReference type="PANTHER" id="PTHR42759">
    <property type="entry name" value="MOXR FAMILY PROTEIN"/>
    <property type="match status" value="1"/>
</dbReference>
<dbReference type="InterPro" id="IPR027417">
    <property type="entry name" value="P-loop_NTPase"/>
</dbReference>
<feature type="compositionally biased region" description="Low complexity" evidence="1">
    <location>
        <begin position="1755"/>
        <end position="1768"/>
    </location>
</feature>
<dbReference type="InterPro" id="IPR050764">
    <property type="entry name" value="CbbQ/NirQ/NorQ/GpvN"/>
</dbReference>
<organism evidence="3 4">
    <name type="scientific">Streptomyces microflavus</name>
    <name type="common">Streptomyces lipmanii</name>
    <dbReference type="NCBI Taxonomy" id="1919"/>
    <lineage>
        <taxon>Bacteria</taxon>
        <taxon>Bacillati</taxon>
        <taxon>Actinomycetota</taxon>
        <taxon>Actinomycetes</taxon>
        <taxon>Kitasatosporales</taxon>
        <taxon>Streptomycetaceae</taxon>
        <taxon>Streptomyces</taxon>
    </lineage>
</organism>
<gene>
    <name evidence="3" type="ORF">Smic_79880</name>
</gene>
<dbReference type="EMBL" id="BLWD01000002">
    <property type="protein sequence ID" value="GFN09432.1"/>
    <property type="molecule type" value="Genomic_DNA"/>
</dbReference>
<dbReference type="GO" id="GO:0016887">
    <property type="term" value="F:ATP hydrolysis activity"/>
    <property type="evidence" value="ECO:0007669"/>
    <property type="project" value="InterPro"/>
</dbReference>
<proteinExistence type="predicted"/>
<comment type="caution">
    <text evidence="3">The sequence shown here is derived from an EMBL/GenBank/DDBJ whole genome shotgun (WGS) entry which is preliminary data.</text>
</comment>
<dbReference type="GO" id="GO:0005524">
    <property type="term" value="F:ATP binding"/>
    <property type="evidence" value="ECO:0007669"/>
    <property type="project" value="InterPro"/>
</dbReference>
<feature type="compositionally biased region" description="Basic and acidic residues" evidence="1">
    <location>
        <begin position="1581"/>
        <end position="1590"/>
    </location>
</feature>
<dbReference type="PANTHER" id="PTHR42759:SF1">
    <property type="entry name" value="MAGNESIUM-CHELATASE SUBUNIT CHLD"/>
    <property type="match status" value="1"/>
</dbReference>
<protein>
    <recommendedName>
        <fullName evidence="2">ATPase dynein-related AAA domain-containing protein</fullName>
    </recommendedName>
</protein>
<dbReference type="Gene3D" id="3.40.50.300">
    <property type="entry name" value="P-loop containing nucleotide triphosphate hydrolases"/>
    <property type="match status" value="1"/>
</dbReference>
<reference evidence="3 4" key="1">
    <citation type="submission" date="2020-05" db="EMBL/GenBank/DDBJ databases">
        <title>Whole genome shotgun sequence of Streptomyces microflavus NBRC 13062.</title>
        <authorList>
            <person name="Komaki H."/>
            <person name="Tamura T."/>
        </authorList>
    </citation>
    <scope>NUCLEOTIDE SEQUENCE [LARGE SCALE GENOMIC DNA]</scope>
    <source>
        <strain evidence="3 4">NBRC 13062</strain>
    </source>
</reference>
<evidence type="ECO:0000259" key="2">
    <source>
        <dbReference type="Pfam" id="PF07728"/>
    </source>
</evidence>
<dbReference type="Proteomes" id="UP000498740">
    <property type="component" value="Unassembled WGS sequence"/>
</dbReference>
<evidence type="ECO:0000313" key="3">
    <source>
        <dbReference type="EMBL" id="GFN09432.1"/>
    </source>
</evidence>
<dbReference type="InterPro" id="IPR011704">
    <property type="entry name" value="ATPase_dyneun-rel_AAA"/>
</dbReference>
<feature type="region of interest" description="Disordered" evidence="1">
    <location>
        <begin position="1"/>
        <end position="60"/>
    </location>
</feature>
<feature type="domain" description="ATPase dynein-related AAA" evidence="2">
    <location>
        <begin position="1871"/>
        <end position="2013"/>
    </location>
</feature>
<feature type="compositionally biased region" description="Low complexity" evidence="1">
    <location>
        <begin position="25"/>
        <end position="51"/>
    </location>
</feature>
<feature type="compositionally biased region" description="Low complexity" evidence="1">
    <location>
        <begin position="1630"/>
        <end position="1644"/>
    </location>
</feature>
<evidence type="ECO:0000313" key="4">
    <source>
        <dbReference type="Proteomes" id="UP000498740"/>
    </source>
</evidence>
<evidence type="ECO:0000256" key="1">
    <source>
        <dbReference type="SAM" id="MobiDB-lite"/>
    </source>
</evidence>
<sequence length="2160" mass="231433">MVRGHAHGGGALRRPGRGGRGAGGMSTTTTNTRTSTTAADAAALPAQARGGNTSTPAAEARAAGLLESGAILPAGTTEREDADALTARTYTHTALGDRPVVRLVTGTLGEAEDLALEFLGLSRTAEAPVVGQVRRETLGFPAWALVNDPANGHHALALVKDIERLGRQAKTRAGAAKEGFDALGTRLGRAVPHFLPTYYEQVARLFLQAENTVYAASFFGKAREAERVHGLVVDEDRQRAVFLEFAFAGALTVKALRQYVRDLVARLAPADAWAQFRRLLVERCAAGMPPYAALPQDVRALVKAAGLDRETAERDLVADLIGSPGVVRAPASFWAAYHSSLIALARRDAAVRARLLGFFPETFSESGRDVDGESGWLALLAESGAEDLLTALPDTSGNAASGSTAPSDPYVSPADWLARWEAHRRRNRATSGRSPQTLDLAARMADRLRADDRPVELFQGRWQRTADLDLLDLCLASGVRVAEPDDQDKGTAHSSGVPLVPWLSDTAPGARDLTAVAEQPVFRALLSRSVGGIGDARGQRLGDSGLARLAAHPVLSVILREWLTARAEEYMAARGLPGLRTALNRLLAFRTVVADVAPEAVRLLESHDIVPLLASTLRTGVLDELGWPALDETYAELAAEAATRQQGHRSEGVGVTGAWPALVLNTLERAVVIGPEGVLLRHTLRLPASVDRWRTPAFRYVDGELLVIWWEDGKQLGYWSHRPAEVFTVGGEQTPRWGGSGPSDEVCLPLPDGGRATGGKALHAGDTSLPPQRAVISDGTGHWREGHQGTQRVWLEYDPVGGTHGRASLPAFLRSGVQDGTRLLTEHCQVLPLQPGLETTPFGTDGTVLGRWVRRTATEPGTAAPADGHRTVAGTPDGHTVTLPHPLPDGSPVVPLGALTLPGGSRPVVVLRHRSVEAHPADTDGTGGGLWSVGTGTSGGNDAAGTPYVPPVAYWHALRPRDEQGSTALRNLTDDRAEELIKEVAVVVARHLEAFRAVEEYTGPSAQELSQEVVARVLPEVSDVRLLAGVTALVRSAVDRAVAAVQYLEPPKPAQPATPRNTARTQGMFFDQEPEHGDDTTLRNASAWGSERMHGSWWGSGTRWTVIRQILAVNHVLGGEPAFGPPTPSKVPFTPVDGWQRDEFTVPGESLTWASLLDKLPELAYRAASATTSPEHRTGLLVLLETLAAGPLADPAGTVRQVELVEPLGAGGTRSGRPEAVHRLGQVLRKGARTVVVVANRGRNSRDDAARWLALDHDPTGAFGPVPGFTLDREHVHRQGIARDRLTRLTALVREKGPAPWRPEAAEAFHTATGIGPLQSTALLSAAVEEPGAEALALLGTKTRAFETAQARLDTLPHDDRHALLRALLPQDPAELWSTGPDVRAAAEVWHERLASLVRVPEELDLDLSGTTAGAVDLILNAGSRTWLTHGTDVQDGTGRPGLRRVGARGAVSGALTALRTLAYTLPHGHPCGRTCPSGSRPCAAASPTRTWCWTSVWTGASRGLDRPGDPRRPWAPRVRRRRRRRSGPGRHGAAPRPRPRQQREAADPPGRPGRPRRPGVRPCRGHRRPSRHRRPARPARTAERGDRRVGLGRRPRRVPAPPGPGPDACGAGPGRRGGRRPRPEHGHCRPLPDAARPARPDGPQLRPLDRVEAGPGQEGAGGTRRHRPRRGGEARPRRPRSVPPLRLARTRRPRAAAGDLEGRPVPRGRFRPDPAPPPRARAVRSRLGTGPRRRRPRLRRTRHPRHPEGPPPMTDDTTTTMDSTTTDGIPGQATAPGREHRQVTPPEDRYATELAFLAAHDPGPRPPGWLLTPRAVVTFVMGSAGEALSLPKGARPGAGVPLRLVIEQKFVGERALVERCVVTLAGERGLLLVGEPGTAKSMLSELLSAAVCGTSALTVQGTAGTTEDQLKYGWNYALLLAQGPTEQALVPSPVFAAMTRGAVARVEEVTRCLPEVQDALVSLLSERRIAIPELAGGESAQMHAAPGFTLIATANLRDKGVSEMSAALKRRFNFETVGPIGDVDAETALVRRQSRAAVERVGAAYQVDDAVLEALVTAFRDLREGRSVEGWEVERPSTVMSTAEAVSVAGSLALTAAYFPGDRDVLSLLPGHLLGVVRKDDPADAARLLGYWDGPVRRRAEQGSATWRALWDLRAVLEN</sequence>
<feature type="compositionally biased region" description="Basic residues" evidence="1">
    <location>
        <begin position="1732"/>
        <end position="1746"/>
    </location>
</feature>
<name>A0A7J0D3Y6_STRMI</name>
<dbReference type="SUPFAM" id="SSF52540">
    <property type="entry name" value="P-loop containing nucleoside triphosphate hydrolases"/>
    <property type="match status" value="1"/>
</dbReference>
<accession>A0A7J0D3Y6</accession>
<dbReference type="Pfam" id="PF07728">
    <property type="entry name" value="AAA_5"/>
    <property type="match status" value="1"/>
</dbReference>
<feature type="compositionally biased region" description="Basic residues" evidence="1">
    <location>
        <begin position="1554"/>
        <end position="1578"/>
    </location>
</feature>